<evidence type="ECO:0000313" key="2">
    <source>
        <dbReference type="Proteomes" id="UP001345963"/>
    </source>
</evidence>
<feature type="non-terminal residue" evidence="1">
    <location>
        <position position="1"/>
    </location>
</feature>
<organism evidence="1 2">
    <name type="scientific">Ataeniobius toweri</name>
    <dbReference type="NCBI Taxonomy" id="208326"/>
    <lineage>
        <taxon>Eukaryota</taxon>
        <taxon>Metazoa</taxon>
        <taxon>Chordata</taxon>
        <taxon>Craniata</taxon>
        <taxon>Vertebrata</taxon>
        <taxon>Euteleostomi</taxon>
        <taxon>Actinopterygii</taxon>
        <taxon>Neopterygii</taxon>
        <taxon>Teleostei</taxon>
        <taxon>Neoteleostei</taxon>
        <taxon>Acanthomorphata</taxon>
        <taxon>Ovalentaria</taxon>
        <taxon>Atherinomorphae</taxon>
        <taxon>Cyprinodontiformes</taxon>
        <taxon>Goodeidae</taxon>
        <taxon>Ataeniobius</taxon>
    </lineage>
</organism>
<protein>
    <submittedName>
        <fullName evidence="1">Uncharacterized protein</fullName>
    </submittedName>
</protein>
<dbReference type="Proteomes" id="UP001345963">
    <property type="component" value="Unassembled WGS sequence"/>
</dbReference>
<keyword evidence="2" id="KW-1185">Reference proteome</keyword>
<accession>A0ABU7BZA8</accession>
<evidence type="ECO:0000313" key="1">
    <source>
        <dbReference type="EMBL" id="MED6255996.1"/>
    </source>
</evidence>
<comment type="caution">
    <text evidence="1">The sequence shown here is derived from an EMBL/GenBank/DDBJ whole genome shotgun (WGS) entry which is preliminary data.</text>
</comment>
<reference evidence="1 2" key="1">
    <citation type="submission" date="2021-07" db="EMBL/GenBank/DDBJ databases">
        <authorList>
            <person name="Palmer J.M."/>
        </authorList>
    </citation>
    <scope>NUCLEOTIDE SEQUENCE [LARGE SCALE GENOMIC DNA]</scope>
    <source>
        <strain evidence="1 2">AT_MEX2019</strain>
        <tissue evidence="1">Muscle</tissue>
    </source>
</reference>
<proteinExistence type="predicted"/>
<sequence length="61" mass="7098">DTKEEKKEINPFGSLILKPWITTSSGPQQSWKERQHACLLLASRHNSSTWIQSDYNHMQQS</sequence>
<gene>
    <name evidence="1" type="ORF">ATANTOWER_017996</name>
</gene>
<dbReference type="EMBL" id="JAHUTI010072558">
    <property type="protein sequence ID" value="MED6255996.1"/>
    <property type="molecule type" value="Genomic_DNA"/>
</dbReference>
<name>A0ABU7BZA8_9TELE</name>